<dbReference type="EMBL" id="JXLP01000025">
    <property type="protein sequence ID" value="KIL74169.1"/>
    <property type="molecule type" value="Genomic_DNA"/>
</dbReference>
<evidence type="ECO:0000313" key="2">
    <source>
        <dbReference type="Proteomes" id="UP000031982"/>
    </source>
</evidence>
<sequence>MKTSVVLPQRLWEEARDQEQLKLLILQYLKVCYPKYQIKKVENGFAICERRE</sequence>
<proteinExistence type="predicted"/>
<organism evidence="1 2">
    <name type="scientific">Bacillus badius</name>
    <dbReference type="NCBI Taxonomy" id="1455"/>
    <lineage>
        <taxon>Bacteria</taxon>
        <taxon>Bacillati</taxon>
        <taxon>Bacillota</taxon>
        <taxon>Bacilli</taxon>
        <taxon>Bacillales</taxon>
        <taxon>Bacillaceae</taxon>
        <taxon>Pseudobacillus</taxon>
    </lineage>
</organism>
<evidence type="ECO:0000313" key="1">
    <source>
        <dbReference type="EMBL" id="KIL74169.1"/>
    </source>
</evidence>
<accession>A0ABR5APA7</accession>
<protein>
    <submittedName>
        <fullName evidence="1">Uncharacterized protein</fullName>
    </submittedName>
</protein>
<dbReference type="Proteomes" id="UP000031982">
    <property type="component" value="Unassembled WGS sequence"/>
</dbReference>
<reference evidence="1 2" key="1">
    <citation type="submission" date="2015-01" db="EMBL/GenBank/DDBJ databases">
        <title>Genome Assembly of Bacillus badius MTCC 1458.</title>
        <authorList>
            <person name="Verma A."/>
            <person name="Khatri I."/>
            <person name="Mual P."/>
            <person name="Subramanian S."/>
            <person name="Krishnamurthi S."/>
        </authorList>
    </citation>
    <scope>NUCLEOTIDE SEQUENCE [LARGE SCALE GENOMIC DNA]</scope>
    <source>
        <strain evidence="1 2">MTCC 1458</strain>
    </source>
</reference>
<name>A0ABR5APA7_BACBA</name>
<comment type="caution">
    <text evidence="1">The sequence shown here is derived from an EMBL/GenBank/DDBJ whole genome shotgun (WGS) entry which is preliminary data.</text>
</comment>
<keyword evidence="2" id="KW-1185">Reference proteome</keyword>
<gene>
    <name evidence="1" type="ORF">SD77_2910</name>
</gene>